<evidence type="ECO:0000313" key="2">
    <source>
        <dbReference type="EMBL" id="MUU77584.1"/>
    </source>
</evidence>
<dbReference type="Gene3D" id="2.40.128.110">
    <property type="entry name" value="Lipid/polyisoprenoid-binding, YceI-like"/>
    <property type="match status" value="1"/>
</dbReference>
<sequence>MVRTLIFLIVIFIYSNKAEYIMNASTIKESTVVLATDSFLKINGETNVSTFECQFNMSAISKSIAIQYTDLEHNIEFKDAKLILPNVEFDCGGKAINKDFRALLKTEQFPEITLKLKELSKVETSSNTRTAIIDILINDVVKTYRIPVTIVNNDLLNVGGVMPLDITDFNLVAPTKMLGMVKVSPIIEIEFLLKIIES</sequence>
<organism evidence="2 3">
    <name type="scientific">Winogradskyella endarachnes</name>
    <dbReference type="NCBI Taxonomy" id="2681965"/>
    <lineage>
        <taxon>Bacteria</taxon>
        <taxon>Pseudomonadati</taxon>
        <taxon>Bacteroidota</taxon>
        <taxon>Flavobacteriia</taxon>
        <taxon>Flavobacteriales</taxon>
        <taxon>Flavobacteriaceae</taxon>
        <taxon>Winogradskyella</taxon>
    </lineage>
</organism>
<dbReference type="EMBL" id="WOWS01000001">
    <property type="protein sequence ID" value="MUU77584.1"/>
    <property type="molecule type" value="Genomic_DNA"/>
</dbReference>
<dbReference type="SUPFAM" id="SSF101874">
    <property type="entry name" value="YceI-like"/>
    <property type="match status" value="1"/>
</dbReference>
<evidence type="ECO:0000313" key="3">
    <source>
        <dbReference type="Proteomes" id="UP000478208"/>
    </source>
</evidence>
<gene>
    <name evidence="2" type="ORF">GN138_03935</name>
</gene>
<dbReference type="InterPro" id="IPR007372">
    <property type="entry name" value="Lipid/polyisoprenoid-bd_YceI"/>
</dbReference>
<dbReference type="InterPro" id="IPR036761">
    <property type="entry name" value="TTHA0802/YceI-like_sf"/>
</dbReference>
<protein>
    <recommendedName>
        <fullName evidence="1">Lipid/polyisoprenoid-binding YceI-like domain-containing protein</fullName>
    </recommendedName>
</protein>
<dbReference type="AlphaFoldDB" id="A0A6L6U9T8"/>
<evidence type="ECO:0000259" key="1">
    <source>
        <dbReference type="Pfam" id="PF04264"/>
    </source>
</evidence>
<comment type="caution">
    <text evidence="2">The sequence shown here is derived from an EMBL/GenBank/DDBJ whole genome shotgun (WGS) entry which is preliminary data.</text>
</comment>
<reference evidence="2 3" key="1">
    <citation type="submission" date="2019-12" db="EMBL/GenBank/DDBJ databases">
        <authorList>
            <person name="Li J."/>
        </authorList>
    </citation>
    <scope>NUCLEOTIDE SEQUENCE [LARGE SCALE GENOMIC DNA]</scope>
    <source>
        <strain evidence="2 3">HL2-2</strain>
    </source>
</reference>
<accession>A0A6L6U9T8</accession>
<dbReference type="Proteomes" id="UP000478208">
    <property type="component" value="Unassembled WGS sequence"/>
</dbReference>
<name>A0A6L6U9T8_9FLAO</name>
<dbReference type="Pfam" id="PF04264">
    <property type="entry name" value="YceI"/>
    <property type="match status" value="1"/>
</dbReference>
<feature type="domain" description="Lipid/polyisoprenoid-binding YceI-like" evidence="1">
    <location>
        <begin position="91"/>
        <end position="193"/>
    </location>
</feature>
<proteinExistence type="predicted"/>
<dbReference type="RefSeq" id="WP_157362318.1">
    <property type="nucleotide sequence ID" value="NZ_WOWS01000001.1"/>
</dbReference>
<keyword evidence="3" id="KW-1185">Reference proteome</keyword>